<dbReference type="InterPro" id="IPR000551">
    <property type="entry name" value="MerR-type_HTH_dom"/>
</dbReference>
<gene>
    <name evidence="6" type="ORF">BRE01_34480</name>
</gene>
<dbReference type="PANTHER" id="PTHR30204">
    <property type="entry name" value="REDOX-CYCLING DRUG-SENSING TRANSCRIPTIONAL ACTIVATOR SOXR"/>
    <property type="match status" value="1"/>
</dbReference>
<accession>A0ABQ0TPK2</accession>
<keyword evidence="2" id="KW-0805">Transcription regulation</keyword>
<name>A0ABQ0TPK2_9BACL</name>
<protein>
    <recommendedName>
        <fullName evidence="5">HTH merR-type domain-containing protein</fullName>
    </recommendedName>
</protein>
<evidence type="ECO:0000256" key="1">
    <source>
        <dbReference type="ARBA" id="ARBA00022491"/>
    </source>
</evidence>
<keyword evidence="7" id="KW-1185">Reference proteome</keyword>
<dbReference type="Gene3D" id="1.10.1660.10">
    <property type="match status" value="2"/>
</dbReference>
<dbReference type="InterPro" id="IPR047057">
    <property type="entry name" value="MerR_fam"/>
</dbReference>
<dbReference type="SMART" id="SM00422">
    <property type="entry name" value="HTH_MERR"/>
    <property type="match status" value="2"/>
</dbReference>
<evidence type="ECO:0000313" key="6">
    <source>
        <dbReference type="EMBL" id="GED69746.1"/>
    </source>
</evidence>
<evidence type="ECO:0000256" key="4">
    <source>
        <dbReference type="ARBA" id="ARBA00023163"/>
    </source>
</evidence>
<reference evidence="6 7" key="1">
    <citation type="submission" date="2019-06" db="EMBL/GenBank/DDBJ databases">
        <title>Whole genome shotgun sequence of Brevibacillus reuszeri NBRC 15719.</title>
        <authorList>
            <person name="Hosoyama A."/>
            <person name="Uohara A."/>
            <person name="Ohji S."/>
            <person name="Ichikawa N."/>
        </authorList>
    </citation>
    <scope>NUCLEOTIDE SEQUENCE [LARGE SCALE GENOMIC DNA]</scope>
    <source>
        <strain evidence="6 7">NBRC 15719</strain>
    </source>
</reference>
<keyword evidence="1" id="KW-0678">Repressor</keyword>
<dbReference type="SUPFAM" id="SSF46955">
    <property type="entry name" value="Putative DNA-binding domain"/>
    <property type="match status" value="2"/>
</dbReference>
<dbReference type="EMBL" id="BJON01000013">
    <property type="protein sequence ID" value="GED69746.1"/>
    <property type="molecule type" value="Genomic_DNA"/>
</dbReference>
<keyword evidence="4" id="KW-0804">Transcription</keyword>
<evidence type="ECO:0000259" key="5">
    <source>
        <dbReference type="PROSITE" id="PS50937"/>
    </source>
</evidence>
<organism evidence="6 7">
    <name type="scientific">Brevibacillus reuszeri</name>
    <dbReference type="NCBI Taxonomy" id="54915"/>
    <lineage>
        <taxon>Bacteria</taxon>
        <taxon>Bacillati</taxon>
        <taxon>Bacillota</taxon>
        <taxon>Bacilli</taxon>
        <taxon>Bacillales</taxon>
        <taxon>Paenibacillaceae</taxon>
        <taxon>Brevibacillus</taxon>
    </lineage>
</organism>
<dbReference type="PROSITE" id="PS50937">
    <property type="entry name" value="HTH_MERR_2"/>
    <property type="match status" value="2"/>
</dbReference>
<comment type="caution">
    <text evidence="6">The sequence shown here is derived from an EMBL/GenBank/DDBJ whole genome shotgun (WGS) entry which is preliminary data.</text>
</comment>
<evidence type="ECO:0000256" key="2">
    <source>
        <dbReference type="ARBA" id="ARBA00023015"/>
    </source>
</evidence>
<dbReference type="InterPro" id="IPR009061">
    <property type="entry name" value="DNA-bd_dom_put_sf"/>
</dbReference>
<evidence type="ECO:0000313" key="7">
    <source>
        <dbReference type="Proteomes" id="UP000319578"/>
    </source>
</evidence>
<dbReference type="Pfam" id="PF00376">
    <property type="entry name" value="MerR"/>
    <property type="match status" value="2"/>
</dbReference>
<feature type="domain" description="HTH merR-type" evidence="5">
    <location>
        <begin position="1"/>
        <end position="69"/>
    </location>
</feature>
<feature type="domain" description="HTH merR-type" evidence="5">
    <location>
        <begin position="121"/>
        <end position="175"/>
    </location>
</feature>
<dbReference type="PANTHER" id="PTHR30204:SF69">
    <property type="entry name" value="MERR-FAMILY TRANSCRIPTIONAL REGULATOR"/>
    <property type="match status" value="1"/>
</dbReference>
<dbReference type="Proteomes" id="UP000319578">
    <property type="component" value="Unassembled WGS sequence"/>
</dbReference>
<keyword evidence="3" id="KW-0238">DNA-binding</keyword>
<proteinExistence type="predicted"/>
<sequence length="237" mass="27462">MMRPIDISRRLGLSTSTLRNYERQGLVPPCQRSQAGYRIYTEEHLAYFECIEAMSLGFGMEITVQVVRGLQAKKMDSVLWLVTNSQANLYRDRQLAKSNIQMLESQEKETSSREESTEQEWMTIGEASAKTSIPASTIRHWEKIGLITLARDPQNGYRWINRSQLRKISLLRTLRSAVYSDTVVQLKQAIAELNHEDVAHARKIAQETTQYLDKMNQKQLRGMYYLYALCRSLHLIE</sequence>
<evidence type="ECO:0000256" key="3">
    <source>
        <dbReference type="ARBA" id="ARBA00023125"/>
    </source>
</evidence>